<comment type="caution">
    <text evidence="1">The sequence shown here is derived from an EMBL/GenBank/DDBJ whole genome shotgun (WGS) entry which is preliminary data.</text>
</comment>
<protein>
    <submittedName>
        <fullName evidence="1">Uncharacterized protein</fullName>
    </submittedName>
</protein>
<dbReference type="Proteomes" id="UP000003490">
    <property type="component" value="Unassembled WGS sequence"/>
</dbReference>
<dbReference type="EMBL" id="ABCB02000021">
    <property type="protein sequence ID" value="EDO59824.1"/>
    <property type="molecule type" value="Genomic_DNA"/>
</dbReference>
<name>A7VZ46_9FIRM</name>
<evidence type="ECO:0000313" key="2">
    <source>
        <dbReference type="Proteomes" id="UP000003490"/>
    </source>
</evidence>
<dbReference type="AlphaFoldDB" id="A7VZ46"/>
<gene>
    <name evidence="1" type="ORF">CLOLEP_03875</name>
</gene>
<reference evidence="1 2" key="2">
    <citation type="submission" date="2007-08" db="EMBL/GenBank/DDBJ databases">
        <authorList>
            <person name="Fulton L."/>
            <person name="Clifton S."/>
            <person name="Fulton B."/>
            <person name="Xu J."/>
            <person name="Minx P."/>
            <person name="Pepin K.H."/>
            <person name="Johnson M."/>
            <person name="Thiruvilangam P."/>
            <person name="Bhonagiri V."/>
            <person name="Nash W.E."/>
            <person name="Wang C."/>
            <person name="Mardis E.R."/>
            <person name="Wilson R.K."/>
        </authorList>
    </citation>
    <scope>NUCLEOTIDE SEQUENCE [LARGE SCALE GENOMIC DNA]</scope>
    <source>
        <strain evidence="1 2">DSM 753</strain>
    </source>
</reference>
<dbReference type="HOGENOM" id="CLU_3134139_0_0_9"/>
<accession>A7VZ46</accession>
<sequence>MSLLFRDETARFPANLFIGTSQGTTRAAVFFGAGCSGGHFIRTSRRPTA</sequence>
<evidence type="ECO:0000313" key="1">
    <source>
        <dbReference type="EMBL" id="EDO59824.1"/>
    </source>
</evidence>
<reference evidence="1 2" key="1">
    <citation type="submission" date="2007-08" db="EMBL/GenBank/DDBJ databases">
        <title>Draft genome sequence of Clostridium leptum (DSM 753).</title>
        <authorList>
            <person name="Sudarsanam P."/>
            <person name="Ley R."/>
            <person name="Guruge J."/>
            <person name="Turnbaugh P.J."/>
            <person name="Mahowald M."/>
            <person name="Liep D."/>
            <person name="Gordon J."/>
        </authorList>
    </citation>
    <scope>NUCLEOTIDE SEQUENCE [LARGE SCALE GENOMIC DNA]</scope>
    <source>
        <strain evidence="1 2">DSM 753</strain>
    </source>
</reference>
<proteinExistence type="predicted"/>
<organism evidence="1 2">
    <name type="scientific">[Clostridium] leptum DSM 753</name>
    <dbReference type="NCBI Taxonomy" id="428125"/>
    <lineage>
        <taxon>Bacteria</taxon>
        <taxon>Bacillati</taxon>
        <taxon>Bacillota</taxon>
        <taxon>Clostridia</taxon>
        <taxon>Eubacteriales</taxon>
        <taxon>Oscillospiraceae</taxon>
        <taxon>Oscillospiraceae incertae sedis</taxon>
    </lineage>
</organism>